<dbReference type="PROSITE" id="PS51671">
    <property type="entry name" value="ACT"/>
    <property type="match status" value="2"/>
</dbReference>
<evidence type="ECO:0000256" key="1">
    <source>
        <dbReference type="ARBA" id="ARBA00003121"/>
    </source>
</evidence>
<dbReference type="CDD" id="cd04923">
    <property type="entry name" value="ACT_AK-LysC-DapG-like_2"/>
    <property type="match status" value="1"/>
</dbReference>
<evidence type="ECO:0000313" key="17">
    <source>
        <dbReference type="EMBL" id="WPD19418.1"/>
    </source>
</evidence>
<dbReference type="SUPFAM" id="SSF53633">
    <property type="entry name" value="Carbamate kinase-like"/>
    <property type="match status" value="1"/>
</dbReference>
<dbReference type="InterPro" id="IPR002912">
    <property type="entry name" value="ACT_dom"/>
</dbReference>
<evidence type="ECO:0000256" key="15">
    <source>
        <dbReference type="RuleBase" id="RU004249"/>
    </source>
</evidence>
<evidence type="ECO:0000256" key="8">
    <source>
        <dbReference type="ARBA" id="ARBA00022741"/>
    </source>
</evidence>
<dbReference type="SUPFAM" id="SSF55021">
    <property type="entry name" value="ACT-like"/>
    <property type="match status" value="2"/>
</dbReference>
<dbReference type="NCBIfam" id="TIGR00656">
    <property type="entry name" value="asp_kin_monofn"/>
    <property type="match status" value="1"/>
</dbReference>
<dbReference type="NCBIfam" id="TIGR00657">
    <property type="entry name" value="asp_kinases"/>
    <property type="match status" value="1"/>
</dbReference>
<dbReference type="PANTHER" id="PTHR21499">
    <property type="entry name" value="ASPARTATE KINASE"/>
    <property type="match status" value="1"/>
</dbReference>
<comment type="catalytic activity">
    <reaction evidence="13 14">
        <text>L-aspartate + ATP = 4-phospho-L-aspartate + ADP</text>
        <dbReference type="Rhea" id="RHEA:23776"/>
        <dbReference type="ChEBI" id="CHEBI:29991"/>
        <dbReference type="ChEBI" id="CHEBI:30616"/>
        <dbReference type="ChEBI" id="CHEBI:57535"/>
        <dbReference type="ChEBI" id="CHEBI:456216"/>
        <dbReference type="EC" id="2.7.2.4"/>
    </reaction>
</comment>
<evidence type="ECO:0000256" key="7">
    <source>
        <dbReference type="ARBA" id="ARBA00022679"/>
    </source>
</evidence>
<dbReference type="Proteomes" id="UP001304683">
    <property type="component" value="Chromosome"/>
</dbReference>
<evidence type="ECO:0000256" key="5">
    <source>
        <dbReference type="ARBA" id="ARBA00010122"/>
    </source>
</evidence>
<dbReference type="InterPro" id="IPR045865">
    <property type="entry name" value="ACT-like_dom_sf"/>
</dbReference>
<evidence type="ECO:0000256" key="12">
    <source>
        <dbReference type="ARBA" id="ARBA00023154"/>
    </source>
</evidence>
<protein>
    <recommendedName>
        <fullName evidence="14">Aspartokinase</fullName>
        <ecNumber evidence="14">2.7.2.4</ecNumber>
    </recommendedName>
</protein>
<feature type="domain" description="ACT" evidence="16">
    <location>
        <begin position="344"/>
        <end position="412"/>
    </location>
</feature>
<dbReference type="NCBIfam" id="NF005154">
    <property type="entry name" value="PRK06635.1-2"/>
    <property type="match status" value="1"/>
</dbReference>
<dbReference type="InterPro" id="IPR001048">
    <property type="entry name" value="Asp/Glu/Uridylate_kinase"/>
</dbReference>
<dbReference type="Pfam" id="PF00696">
    <property type="entry name" value="AA_kinase"/>
    <property type="match status" value="1"/>
</dbReference>
<dbReference type="EMBL" id="CP132508">
    <property type="protein sequence ID" value="WPD19418.1"/>
    <property type="molecule type" value="Genomic_DNA"/>
</dbReference>
<evidence type="ECO:0000256" key="13">
    <source>
        <dbReference type="ARBA" id="ARBA00047872"/>
    </source>
</evidence>
<keyword evidence="18" id="KW-1185">Reference proteome</keyword>
<dbReference type="CDD" id="cd04246">
    <property type="entry name" value="AAK_AK-DapG-like"/>
    <property type="match status" value="1"/>
</dbReference>
<organism evidence="17 18">
    <name type="scientific">Thermaerobacter composti</name>
    <dbReference type="NCBI Taxonomy" id="554949"/>
    <lineage>
        <taxon>Bacteria</taxon>
        <taxon>Bacillati</taxon>
        <taxon>Bacillota</taxon>
        <taxon>Clostridia</taxon>
        <taxon>Eubacteriales</taxon>
        <taxon>Clostridiales Family XVII. Incertae Sedis</taxon>
        <taxon>Thermaerobacter</taxon>
    </lineage>
</organism>
<dbReference type="EC" id="2.7.2.4" evidence="14"/>
<dbReference type="PANTHER" id="PTHR21499:SF3">
    <property type="entry name" value="ASPARTOKINASE"/>
    <property type="match status" value="1"/>
</dbReference>
<keyword evidence="10" id="KW-0067">ATP-binding</keyword>
<sequence length="423" mass="44060">MALWVWKFGGSSVAGPDRIRHVARRVAEARKEGHDLVVVVSAMGDTTDDLIDLARQLHPEPPARELDALMATGEQTSAALLAMALDALGVPARSFTGWQAGIQTEGPHGSARVRAIAPERLREALGAGFVPVVAGFQGLSAEGYVTTLGRGGSDTTAVALAAALGADRCEIFSDVEGVFTADPRVVPDAQLLPVISYDEMMELARLGAQVLHHRAVTCAQHHGIVIHARSTFSDHPGTRVVPAGAIEPDRPVSGVASDRHVARLALVSVPNVPGIAHRVFSALAEAGINVDMISQSVARNGHQDIAFTIADGHLAVAQRILEPVVRELPAERLVVDDGIAKVSAVGAGMATQPGVAATMFGALAAAGINIEMISTSEISISCLVARERVDDAVRAVHAAFGLGAGEAAADEPAPRAKFEIDTQ</sequence>
<evidence type="ECO:0000256" key="11">
    <source>
        <dbReference type="ARBA" id="ARBA00022915"/>
    </source>
</evidence>
<evidence type="ECO:0000256" key="3">
    <source>
        <dbReference type="ARBA" id="ARBA00004986"/>
    </source>
</evidence>
<keyword evidence="8" id="KW-0547">Nucleotide-binding</keyword>
<keyword evidence="11" id="KW-0220">Diaminopimelate biosynthesis</keyword>
<evidence type="ECO:0000256" key="10">
    <source>
        <dbReference type="ARBA" id="ARBA00022840"/>
    </source>
</evidence>
<keyword evidence="6 15" id="KW-0028">Amino-acid biosynthesis</keyword>
<evidence type="ECO:0000259" key="16">
    <source>
        <dbReference type="PROSITE" id="PS51671"/>
    </source>
</evidence>
<dbReference type="Gene3D" id="3.40.1160.10">
    <property type="entry name" value="Acetylglutamate kinase-like"/>
    <property type="match status" value="1"/>
</dbReference>
<accession>A0ABZ0QQV6</accession>
<dbReference type="Gene3D" id="3.30.2130.10">
    <property type="entry name" value="VC0802-like"/>
    <property type="match status" value="1"/>
</dbReference>
<dbReference type="InterPro" id="IPR054352">
    <property type="entry name" value="ACT_Aspartokinase"/>
</dbReference>
<keyword evidence="12" id="KW-0457">Lysine biosynthesis</keyword>
<evidence type="ECO:0000256" key="4">
    <source>
        <dbReference type="ARBA" id="ARBA00005139"/>
    </source>
</evidence>
<dbReference type="Pfam" id="PF01842">
    <property type="entry name" value="ACT"/>
    <property type="match status" value="1"/>
</dbReference>
<reference evidence="17 18" key="1">
    <citation type="submission" date="2023-08" db="EMBL/GenBank/DDBJ databases">
        <title>Genome sequence of Thermaerobacter compostii strain Ins1, a spore-forming filamentous bacterium isolated from a deep geothermal reservoir.</title>
        <authorList>
            <person name="Bregnard D."/>
            <person name="Gonzalez D."/>
            <person name="Junier P."/>
        </authorList>
    </citation>
    <scope>NUCLEOTIDE SEQUENCE [LARGE SCALE GENOMIC DNA]</scope>
    <source>
        <strain evidence="17 18">Ins1</strain>
    </source>
</reference>
<keyword evidence="9 14" id="KW-0418">Kinase</keyword>
<comment type="pathway">
    <text evidence="4 15">Amino-acid biosynthesis; L-threonine biosynthesis; L-threonine from L-aspartate: step 1/5.</text>
</comment>
<feature type="domain" description="ACT" evidence="16">
    <location>
        <begin position="264"/>
        <end position="339"/>
    </location>
</feature>
<comment type="function">
    <text evidence="1">Catalyzes the phosphorylation of the beta-carboxyl group of aspartic acid with ATP to yield 4-phospho-L-aspartate, which is involved in the branched biosynthetic pathway leading to the biosynthesis of amino acids threonine, isoleucine and methionine.</text>
</comment>
<dbReference type="InterPro" id="IPR005260">
    <property type="entry name" value="Asp_kin_monofn"/>
</dbReference>
<dbReference type="PIRSF" id="PIRSF000726">
    <property type="entry name" value="Asp_kin"/>
    <property type="match status" value="1"/>
</dbReference>
<evidence type="ECO:0000256" key="9">
    <source>
        <dbReference type="ARBA" id="ARBA00022777"/>
    </source>
</evidence>
<dbReference type="InterPro" id="IPR001341">
    <property type="entry name" value="Asp_kinase"/>
</dbReference>
<dbReference type="InterPro" id="IPR036393">
    <property type="entry name" value="AceGlu_kinase-like_sf"/>
</dbReference>
<dbReference type="CDD" id="cd04913">
    <property type="entry name" value="ACT_AKii-LysC-BS-like_1"/>
    <property type="match status" value="1"/>
</dbReference>
<evidence type="ECO:0000256" key="14">
    <source>
        <dbReference type="RuleBase" id="RU003448"/>
    </source>
</evidence>
<dbReference type="RefSeq" id="WP_318750950.1">
    <property type="nucleotide sequence ID" value="NZ_CP132508.1"/>
</dbReference>
<gene>
    <name evidence="17" type="ORF">Q5761_01740</name>
</gene>
<evidence type="ECO:0000256" key="6">
    <source>
        <dbReference type="ARBA" id="ARBA00022605"/>
    </source>
</evidence>
<dbReference type="GO" id="GO:0004072">
    <property type="term" value="F:aspartate kinase activity"/>
    <property type="evidence" value="ECO:0007669"/>
    <property type="project" value="UniProtKB-EC"/>
</dbReference>
<name>A0ABZ0QQV6_9FIRM</name>
<dbReference type="PROSITE" id="PS00324">
    <property type="entry name" value="ASPARTOKINASE"/>
    <property type="match status" value="1"/>
</dbReference>
<comment type="pathway">
    <text evidence="3 15">Amino-acid biosynthesis; L-methionine biosynthesis via de novo pathway; L-homoserine from L-aspartate: step 1/3.</text>
</comment>
<proteinExistence type="inferred from homology"/>
<evidence type="ECO:0000313" key="18">
    <source>
        <dbReference type="Proteomes" id="UP001304683"/>
    </source>
</evidence>
<dbReference type="Pfam" id="PF22468">
    <property type="entry name" value="ACT_9"/>
    <property type="match status" value="1"/>
</dbReference>
<comment type="similarity">
    <text evidence="5 14">Belongs to the aspartokinase family.</text>
</comment>
<comment type="pathway">
    <text evidence="2 15">Amino-acid biosynthesis; L-lysine biosynthesis via DAP pathway; (S)-tetrahydrodipicolinate from L-aspartate: step 1/4.</text>
</comment>
<keyword evidence="7 14" id="KW-0808">Transferase</keyword>
<evidence type="ECO:0000256" key="2">
    <source>
        <dbReference type="ARBA" id="ARBA00004766"/>
    </source>
</evidence>
<dbReference type="InterPro" id="IPR018042">
    <property type="entry name" value="Aspartate_kinase_CS"/>
</dbReference>
<dbReference type="NCBIfam" id="NF005155">
    <property type="entry name" value="PRK06635.1-4"/>
    <property type="match status" value="1"/>
</dbReference>